<dbReference type="Proteomes" id="UP000015380">
    <property type="component" value="Chromosome"/>
</dbReference>
<evidence type="ECO:0000313" key="1">
    <source>
        <dbReference type="EMBL" id="AGS39674.1"/>
    </source>
</evidence>
<dbReference type="RefSeq" id="WP_020932522.1">
    <property type="nucleotide sequence ID" value="NC_021917.1"/>
</dbReference>
<reference evidence="1 2" key="1">
    <citation type="submission" date="2013-05" db="EMBL/GenBank/DDBJ databases">
        <title>Between feast and famine: a lifestyle of most important marine PAH-degrading bacterium Cycloclasticus sp. 7ME.</title>
        <authorList>
            <person name="Yakimov M.M."/>
            <person name="Messina E."/>
            <person name="Genovese M."/>
            <person name="Denaro R."/>
            <person name="Crisafi F."/>
            <person name="Russo D."/>
            <person name="Cappello S."/>
            <person name="Santisi S."/>
            <person name="Smedile F."/>
            <person name="Golyshina O.V."/>
            <person name="Tran H."/>
            <person name="Pieper D.H."/>
            <person name="Golyshin P.N."/>
            <person name="Giuliano L."/>
        </authorList>
    </citation>
    <scope>NUCLEOTIDE SEQUENCE [LARGE SCALE GENOMIC DNA]</scope>
    <source>
        <strain evidence="1 2">78-ME</strain>
    </source>
</reference>
<dbReference type="PATRIC" id="fig|1198232.3.peg.1339"/>
<dbReference type="EMBL" id="CP005996">
    <property type="protein sequence ID" value="AGS39674.1"/>
    <property type="molecule type" value="Genomic_DNA"/>
</dbReference>
<protein>
    <submittedName>
        <fullName evidence="1">Uncharacterized protein</fullName>
    </submittedName>
</protein>
<proteinExistence type="predicted"/>
<sequence length="51" mass="5689">MLEDRVPAAHTIDQLSTLDNKWLPGVPIKPTSLHGLQSRMFTGWIGVLFSL</sequence>
<reference evidence="2" key="2">
    <citation type="journal article" date="2016" name="Environ. Microbiol. Rep.">
        <title>Analysis of defence systems and a conjugative IncP-1 plasmid in the marine polyaromatic hydrocarbons-degrading bacterium Cycloclasticus sp. 78-ME.</title>
        <authorList>
            <person name="Yakimov M.M."/>
            <person name="Crisafi F."/>
            <person name="Messina E."/>
            <person name="Smedile F."/>
            <person name="Lopatina A."/>
            <person name="Denaro R."/>
            <person name="Pieper D.H."/>
            <person name="Golyshin P.N."/>
            <person name="Giuliano L."/>
        </authorList>
    </citation>
    <scope>NUCLEOTIDE SEQUENCE [LARGE SCALE GENOMIC DNA]</scope>
    <source>
        <strain evidence="2">78-ME</strain>
    </source>
</reference>
<dbReference type="KEGG" id="cza:CYCME_1345"/>
<dbReference type="AlphaFoldDB" id="S5T7U6"/>
<organism evidence="1 2">
    <name type="scientific">Cycloclasticus zancles 78-ME</name>
    <dbReference type="NCBI Taxonomy" id="1198232"/>
    <lineage>
        <taxon>Bacteria</taxon>
        <taxon>Pseudomonadati</taxon>
        <taxon>Pseudomonadota</taxon>
        <taxon>Gammaproteobacteria</taxon>
        <taxon>Thiotrichales</taxon>
        <taxon>Piscirickettsiaceae</taxon>
        <taxon>Cycloclasticus</taxon>
    </lineage>
</organism>
<evidence type="ECO:0000313" key="2">
    <source>
        <dbReference type="Proteomes" id="UP000015380"/>
    </source>
</evidence>
<gene>
    <name evidence="1" type="ORF">CYCME_1345</name>
</gene>
<accession>S5T7U6</accession>
<dbReference type="HOGENOM" id="CLU_3097985_0_0_6"/>
<name>S5T7U6_9GAMM</name>
<keyword evidence="2" id="KW-1185">Reference proteome</keyword>